<evidence type="ECO:0000256" key="3">
    <source>
        <dbReference type="ARBA" id="ARBA00023315"/>
    </source>
</evidence>
<protein>
    <recommendedName>
        <fullName evidence="4">Mycothiol synthase</fullName>
        <ecNumber evidence="4">2.3.1.189</ecNumber>
    </recommendedName>
</protein>
<keyword evidence="2" id="KW-0677">Repeat</keyword>
<dbReference type="SUPFAM" id="SSF55729">
    <property type="entry name" value="Acyl-CoA N-acyltransferases (Nat)"/>
    <property type="match status" value="1"/>
</dbReference>
<dbReference type="RefSeq" id="WP_345444183.1">
    <property type="nucleotide sequence ID" value="NZ_BAABKP010000001.1"/>
</dbReference>
<dbReference type="CDD" id="cd04301">
    <property type="entry name" value="NAT_SF"/>
    <property type="match status" value="1"/>
</dbReference>
<gene>
    <name evidence="6" type="primary">mshD</name>
    <name evidence="6" type="ORF">GCM10023352_04270</name>
</gene>
<dbReference type="PANTHER" id="PTHR43420:SF44">
    <property type="entry name" value="ACETYLTRANSFERASE YPEA"/>
    <property type="match status" value="1"/>
</dbReference>
<comment type="caution">
    <text evidence="6">The sequence shown here is derived from an EMBL/GenBank/DDBJ whole genome shotgun (WGS) entry which is preliminary data.</text>
</comment>
<dbReference type="InterPro" id="IPR016181">
    <property type="entry name" value="Acyl_CoA_acyltransferase"/>
</dbReference>
<dbReference type="InterPro" id="IPR017813">
    <property type="entry name" value="Mycothiol_AcTrfase"/>
</dbReference>
<dbReference type="PROSITE" id="PS51186">
    <property type="entry name" value="GNAT"/>
    <property type="match status" value="2"/>
</dbReference>
<proteinExistence type="predicted"/>
<dbReference type="Pfam" id="PF00583">
    <property type="entry name" value="Acetyltransf_1"/>
    <property type="match status" value="2"/>
</dbReference>
<dbReference type="PIRSF" id="PIRSF021524">
    <property type="entry name" value="MSH_acetyltransferase"/>
    <property type="match status" value="1"/>
</dbReference>
<keyword evidence="7" id="KW-1185">Reference proteome</keyword>
<feature type="domain" description="N-acetyltransferase" evidence="5">
    <location>
        <begin position="14"/>
        <end position="156"/>
    </location>
</feature>
<sequence>MSSIDFIWQEPSSATVERLEALAQRAFSIDEAQPFSEQTLVEARKWSRGESSAVRILEVCEAGETRGFAALVTDGDSCLLEAAVDPSARERGLGTALITEALTRVDGEVAAWVHGGPDASSSAMISAQKLAKSQGFVAQRELFKMGLALTDETRASILAAAEAAPLPADITLETYTEKDAGGWVEANATAFADHPEQGKLTLKDLEERAGSDWFRAEGFFLAKDGTGSIAGSHWTKIPHHQTGVLEGEVYAVGVTPDWQGKGLGRSLTLAGMAYLAQTDYAPGKKLDRIVLYVDAENSPAVTLYRSLGFSPLTIDRQYLATTER</sequence>
<keyword evidence="1" id="KW-0808">Transferase</keyword>
<feature type="domain" description="N-acetyltransferase" evidence="5">
    <location>
        <begin position="170"/>
        <end position="324"/>
    </location>
</feature>
<keyword evidence="3" id="KW-0012">Acyltransferase</keyword>
<dbReference type="EC" id="2.3.1.189" evidence="4"/>
<dbReference type="NCBIfam" id="TIGR03448">
    <property type="entry name" value="mycothiol_MshD"/>
    <property type="match status" value="1"/>
</dbReference>
<dbReference type="Gene3D" id="3.40.630.30">
    <property type="match status" value="1"/>
</dbReference>
<dbReference type="InterPro" id="IPR050680">
    <property type="entry name" value="YpeA/RimI_acetyltransf"/>
</dbReference>
<evidence type="ECO:0000313" key="6">
    <source>
        <dbReference type="EMBL" id="GAA4789505.1"/>
    </source>
</evidence>
<dbReference type="InterPro" id="IPR000182">
    <property type="entry name" value="GNAT_dom"/>
</dbReference>
<reference evidence="7" key="1">
    <citation type="journal article" date="2019" name="Int. J. Syst. Evol. Microbiol.">
        <title>The Global Catalogue of Microorganisms (GCM) 10K type strain sequencing project: providing services to taxonomists for standard genome sequencing and annotation.</title>
        <authorList>
            <consortium name="The Broad Institute Genomics Platform"/>
            <consortium name="The Broad Institute Genome Sequencing Center for Infectious Disease"/>
            <person name="Wu L."/>
            <person name="Ma J."/>
        </authorList>
    </citation>
    <scope>NUCLEOTIDE SEQUENCE [LARGE SCALE GENOMIC DNA]</scope>
    <source>
        <strain evidence="7">JCM 18541</strain>
    </source>
</reference>
<evidence type="ECO:0000256" key="4">
    <source>
        <dbReference type="NCBIfam" id="TIGR03448"/>
    </source>
</evidence>
<organism evidence="6 7">
    <name type="scientific">Rothia endophytica</name>
    <dbReference type="NCBI Taxonomy" id="1324766"/>
    <lineage>
        <taxon>Bacteria</taxon>
        <taxon>Bacillati</taxon>
        <taxon>Actinomycetota</taxon>
        <taxon>Actinomycetes</taxon>
        <taxon>Micrococcales</taxon>
        <taxon>Micrococcaceae</taxon>
        <taxon>Rothia</taxon>
    </lineage>
</organism>
<accession>A0ABP9B2L5</accession>
<evidence type="ECO:0000256" key="2">
    <source>
        <dbReference type="ARBA" id="ARBA00022737"/>
    </source>
</evidence>
<evidence type="ECO:0000259" key="5">
    <source>
        <dbReference type="PROSITE" id="PS51186"/>
    </source>
</evidence>
<evidence type="ECO:0000313" key="7">
    <source>
        <dbReference type="Proteomes" id="UP001500187"/>
    </source>
</evidence>
<dbReference type="PANTHER" id="PTHR43420">
    <property type="entry name" value="ACETYLTRANSFERASE"/>
    <property type="match status" value="1"/>
</dbReference>
<dbReference type="EMBL" id="BAABKP010000001">
    <property type="protein sequence ID" value="GAA4789505.1"/>
    <property type="molecule type" value="Genomic_DNA"/>
</dbReference>
<dbReference type="Proteomes" id="UP001500187">
    <property type="component" value="Unassembled WGS sequence"/>
</dbReference>
<evidence type="ECO:0000256" key="1">
    <source>
        <dbReference type="ARBA" id="ARBA00022679"/>
    </source>
</evidence>
<name>A0ABP9B2L5_9MICC</name>